<proteinExistence type="predicted"/>
<protein>
    <submittedName>
        <fullName evidence="1">Uncharacterized protein</fullName>
    </submittedName>
</protein>
<dbReference type="AlphaFoldDB" id="A0A9D1SZF7"/>
<evidence type="ECO:0000313" key="2">
    <source>
        <dbReference type="Proteomes" id="UP000886861"/>
    </source>
</evidence>
<reference evidence="1" key="2">
    <citation type="journal article" date="2021" name="PeerJ">
        <title>Extensive microbial diversity within the chicken gut microbiome revealed by metagenomics and culture.</title>
        <authorList>
            <person name="Gilroy R."/>
            <person name="Ravi A."/>
            <person name="Getino M."/>
            <person name="Pursley I."/>
            <person name="Horton D.L."/>
            <person name="Alikhan N.F."/>
            <person name="Baker D."/>
            <person name="Gharbi K."/>
            <person name="Hall N."/>
            <person name="Watson M."/>
            <person name="Adriaenssens E.M."/>
            <person name="Foster-Nyarko E."/>
            <person name="Jarju S."/>
            <person name="Secka A."/>
            <person name="Antonio M."/>
            <person name="Oren A."/>
            <person name="Chaudhuri R.R."/>
            <person name="La Ragione R."/>
            <person name="Hildebrand F."/>
            <person name="Pallen M.J."/>
        </authorList>
    </citation>
    <scope>NUCLEOTIDE SEQUENCE</scope>
    <source>
        <strain evidence="1">CHK186-9395</strain>
    </source>
</reference>
<dbReference type="Proteomes" id="UP000886861">
    <property type="component" value="Unassembled WGS sequence"/>
</dbReference>
<name>A0A9D1SZF7_9FIRM</name>
<organism evidence="1 2">
    <name type="scientific">Candidatus Caccopulliclostridium gallistercoris</name>
    <dbReference type="NCBI Taxonomy" id="2840719"/>
    <lineage>
        <taxon>Bacteria</taxon>
        <taxon>Bacillati</taxon>
        <taxon>Bacillota</taxon>
        <taxon>Clostridia</taxon>
        <taxon>Candidatus Caccopulliclostridium</taxon>
    </lineage>
</organism>
<evidence type="ECO:0000313" key="1">
    <source>
        <dbReference type="EMBL" id="HIV01902.1"/>
    </source>
</evidence>
<comment type="caution">
    <text evidence="1">The sequence shown here is derived from an EMBL/GenBank/DDBJ whole genome shotgun (WGS) entry which is preliminary data.</text>
</comment>
<sequence length="84" mass="9488">MKNNKMDSLDCCNSSLQSKNTSRCNLSTNKLTIGCCEFDKKQMKEIAFQFAHDLMDYFDNGGDLINLSAKSVYSLLSDIFKSNN</sequence>
<gene>
    <name evidence="1" type="ORF">IAA62_05065</name>
</gene>
<accession>A0A9D1SZF7</accession>
<dbReference type="EMBL" id="DVOJ01000017">
    <property type="protein sequence ID" value="HIV01902.1"/>
    <property type="molecule type" value="Genomic_DNA"/>
</dbReference>
<reference evidence="1" key="1">
    <citation type="submission" date="2020-10" db="EMBL/GenBank/DDBJ databases">
        <authorList>
            <person name="Gilroy R."/>
        </authorList>
    </citation>
    <scope>NUCLEOTIDE SEQUENCE</scope>
    <source>
        <strain evidence="1">CHK186-9395</strain>
    </source>
</reference>